<dbReference type="Gene3D" id="3.30.390.50">
    <property type="entry name" value="CO dehydrogenase flavoprotein, C-terminal domain"/>
    <property type="match status" value="1"/>
</dbReference>
<dbReference type="RefSeq" id="WP_111249675.1">
    <property type="nucleotide sequence ID" value="NZ_QKWH01000001.1"/>
</dbReference>
<keyword evidence="3" id="KW-0436">Ligase</keyword>
<dbReference type="InterPro" id="IPR050664">
    <property type="entry name" value="Octanoyltrans_LipM/LipL"/>
</dbReference>
<dbReference type="PANTHER" id="PTHR43679">
    <property type="entry name" value="OCTANOYLTRANSFERASE LIPM-RELATED"/>
    <property type="match status" value="1"/>
</dbReference>
<evidence type="ECO:0000313" key="4">
    <source>
        <dbReference type="Proteomes" id="UP000248783"/>
    </source>
</evidence>
<feature type="region of interest" description="Disordered" evidence="1">
    <location>
        <begin position="43"/>
        <end position="63"/>
    </location>
</feature>
<dbReference type="SUPFAM" id="SSF55681">
    <property type="entry name" value="Class II aaRS and biotin synthetases"/>
    <property type="match status" value="1"/>
</dbReference>
<organism evidence="3 4">
    <name type="scientific">Xylanimonas oleitrophica</name>
    <dbReference type="NCBI Taxonomy" id="2607479"/>
    <lineage>
        <taxon>Bacteria</taxon>
        <taxon>Bacillati</taxon>
        <taxon>Actinomycetota</taxon>
        <taxon>Actinomycetes</taxon>
        <taxon>Micrococcales</taxon>
        <taxon>Promicromonosporaceae</taxon>
        <taxon>Xylanimonas</taxon>
    </lineage>
</organism>
<feature type="domain" description="BPL/LPL catalytic" evidence="2">
    <location>
        <begin position="153"/>
        <end position="345"/>
    </location>
</feature>
<evidence type="ECO:0000313" key="3">
    <source>
        <dbReference type="EMBL" id="PZR55311.1"/>
    </source>
</evidence>
<dbReference type="CDD" id="cd16443">
    <property type="entry name" value="LplA"/>
    <property type="match status" value="1"/>
</dbReference>
<dbReference type="PROSITE" id="PS51733">
    <property type="entry name" value="BPL_LPL_CATALYTIC"/>
    <property type="match status" value="1"/>
</dbReference>
<sequence length="374" mass="40337">MHGERKVPGGKLVVVEAVVDDGGAAPESGTPRLRDVVVSGDFFLEPDPQRDGSPQHGQDPWGEDDALARLTAALEGAAVDAPFDALVQAVERAAAGTALIGFSPRDLVLATMRALGRASTWEDHTFELLDAGYQGPRMQMALDEVLARQVAEGRRRPTLRFWDWAAGSVIIGSFQSLRNEVDVEAADRFGLEVVRRITGGGAMFVEPGNAITYSLYVPDTLVAGMSFADSYAFLDQWVLRALRTVGVDATYQPLNDIASPQGKIGGAAQKRLAAGGVLHHVTMSYDIDAQKMLDVLRIGREKLSDKGIKSAVKRVDPLRSQTGLPREDVIAAMVAEFTASYGLRPVKLDDETRAEAQELADGKYADPAWLARVP</sequence>
<keyword evidence="4" id="KW-1185">Reference proteome</keyword>
<comment type="caution">
    <text evidence="3">The sequence shown here is derived from an EMBL/GenBank/DDBJ whole genome shotgun (WGS) entry which is preliminary data.</text>
</comment>
<dbReference type="Proteomes" id="UP000248783">
    <property type="component" value="Unassembled WGS sequence"/>
</dbReference>
<dbReference type="InterPro" id="IPR004143">
    <property type="entry name" value="BPL_LPL_catalytic"/>
</dbReference>
<gene>
    <name evidence="3" type="ORF">DNL40_02765</name>
</gene>
<dbReference type="Pfam" id="PF21948">
    <property type="entry name" value="LplA-B_cat"/>
    <property type="match status" value="1"/>
</dbReference>
<protein>
    <submittedName>
        <fullName evidence="3">Lipoate--protein ligase family protein</fullName>
    </submittedName>
</protein>
<dbReference type="InterPro" id="IPR045864">
    <property type="entry name" value="aa-tRNA-synth_II/BPL/LPL"/>
</dbReference>
<dbReference type="Gene3D" id="3.30.930.10">
    <property type="entry name" value="Bira Bifunctional Protein, Domain 2"/>
    <property type="match status" value="1"/>
</dbReference>
<accession>A0A2W5YJG6</accession>
<name>A0A2W5YJG6_9MICO</name>
<evidence type="ECO:0000256" key="1">
    <source>
        <dbReference type="SAM" id="MobiDB-lite"/>
    </source>
</evidence>
<reference evidence="3 4" key="1">
    <citation type="submission" date="2018-06" db="EMBL/GenBank/DDBJ databases">
        <title>Whole genome sequencing of a novel hydrocarbon degrading bacterial strain, PW21 isolated from oil contaminated produced water sample.</title>
        <authorList>
            <person name="Nagkirti P."/>
            <person name="Shaikh A."/>
            <person name="Gowdaman V."/>
            <person name="Engineer A.E."/>
            <person name="Dagar S."/>
            <person name="Dhakephalkar P.K."/>
        </authorList>
    </citation>
    <scope>NUCLEOTIDE SEQUENCE [LARGE SCALE GENOMIC DNA]</scope>
    <source>
        <strain evidence="3 4">PW21</strain>
    </source>
</reference>
<evidence type="ECO:0000259" key="2">
    <source>
        <dbReference type="PROSITE" id="PS51733"/>
    </source>
</evidence>
<proteinExistence type="predicted"/>
<dbReference type="GO" id="GO:0016874">
    <property type="term" value="F:ligase activity"/>
    <property type="evidence" value="ECO:0007669"/>
    <property type="project" value="UniProtKB-KW"/>
</dbReference>
<dbReference type="PANTHER" id="PTHR43679:SF2">
    <property type="entry name" value="OCTANOYL-[GCVH]:PROTEIN N-OCTANOYLTRANSFERASE"/>
    <property type="match status" value="1"/>
</dbReference>
<dbReference type="EMBL" id="QKWH01000001">
    <property type="protein sequence ID" value="PZR55311.1"/>
    <property type="molecule type" value="Genomic_DNA"/>
</dbReference>
<dbReference type="AlphaFoldDB" id="A0A2W5YJG6"/>